<sequence>MHAFARTLALAAAFAPALAAPSVAFAAEPACLTKKEATALIAYALPQAINGTTRRCAASLPANSFLRREGAQLAARYAGQKNRYWPQARPAFMKTLGTQGDGAAKMIAGLPDETVRQMADAFVEGFVAQRIALKSCNKLDLAIDLLSPLPPENTAGLIALTLDVAGAADPKLGKVTLCRD</sequence>
<keyword evidence="1" id="KW-0732">Signal</keyword>
<evidence type="ECO:0000256" key="1">
    <source>
        <dbReference type="SAM" id="SignalP"/>
    </source>
</evidence>
<evidence type="ECO:0000313" key="3">
    <source>
        <dbReference type="Proteomes" id="UP000465810"/>
    </source>
</evidence>
<accession>A0A7X4GI12</accession>
<evidence type="ECO:0000313" key="2">
    <source>
        <dbReference type="EMBL" id="MYL97949.1"/>
    </source>
</evidence>
<dbReference type="Proteomes" id="UP000465810">
    <property type="component" value="Unassembled WGS sequence"/>
</dbReference>
<organism evidence="2 3">
    <name type="scientific">Novosphingobium silvae</name>
    <dbReference type="NCBI Taxonomy" id="2692619"/>
    <lineage>
        <taxon>Bacteria</taxon>
        <taxon>Pseudomonadati</taxon>
        <taxon>Pseudomonadota</taxon>
        <taxon>Alphaproteobacteria</taxon>
        <taxon>Sphingomonadales</taxon>
        <taxon>Sphingomonadaceae</taxon>
        <taxon>Novosphingobium</taxon>
    </lineage>
</organism>
<proteinExistence type="predicted"/>
<dbReference type="RefSeq" id="WP_160985590.1">
    <property type="nucleotide sequence ID" value="NZ_WVTD01000005.1"/>
</dbReference>
<protein>
    <submittedName>
        <fullName evidence="2">Uncharacterized protein</fullName>
    </submittedName>
</protein>
<dbReference type="EMBL" id="WVTD01000005">
    <property type="protein sequence ID" value="MYL97949.1"/>
    <property type="molecule type" value="Genomic_DNA"/>
</dbReference>
<reference evidence="2 3" key="1">
    <citation type="submission" date="2019-12" db="EMBL/GenBank/DDBJ databases">
        <authorList>
            <person name="Feng G."/>
            <person name="Zhu H."/>
        </authorList>
    </citation>
    <scope>NUCLEOTIDE SEQUENCE [LARGE SCALE GENOMIC DNA]</scope>
    <source>
        <strain evidence="2 3">FGD1</strain>
    </source>
</reference>
<comment type="caution">
    <text evidence="2">The sequence shown here is derived from an EMBL/GenBank/DDBJ whole genome shotgun (WGS) entry which is preliminary data.</text>
</comment>
<dbReference type="AlphaFoldDB" id="A0A7X4GI12"/>
<feature type="chain" id="PRO_5031474427" evidence="1">
    <location>
        <begin position="27"/>
        <end position="180"/>
    </location>
</feature>
<name>A0A7X4GI12_9SPHN</name>
<keyword evidence="3" id="KW-1185">Reference proteome</keyword>
<feature type="signal peptide" evidence="1">
    <location>
        <begin position="1"/>
        <end position="26"/>
    </location>
</feature>
<gene>
    <name evidence="2" type="ORF">GR702_09215</name>
</gene>